<dbReference type="AlphaFoldDB" id="A0A5B7IFZ0"/>
<keyword evidence="2" id="KW-1185">Reference proteome</keyword>
<evidence type="ECO:0000313" key="1">
    <source>
        <dbReference type="EMBL" id="MPC79758.1"/>
    </source>
</evidence>
<accession>A0A5B7IFZ0</accession>
<dbReference type="EMBL" id="VSRR010052017">
    <property type="protein sequence ID" value="MPC79758.1"/>
    <property type="molecule type" value="Genomic_DNA"/>
</dbReference>
<evidence type="ECO:0000313" key="2">
    <source>
        <dbReference type="Proteomes" id="UP000324222"/>
    </source>
</evidence>
<name>A0A5B7IFZ0_PORTR</name>
<sequence length="124" mass="13771">MKKEDGRAREVEARRGAAARCWSNGTNARQSRTGHRSHSMLVPWAVGSRPAMRETIPTNKTFPLDVHLVPLSWREGMRGGRRGGGYGSLAGEEMSFLWFLCGSWRQVPDSLVLGSGMTGWGRVR</sequence>
<protein>
    <submittedName>
        <fullName evidence="1">Uncharacterized protein</fullName>
    </submittedName>
</protein>
<organism evidence="1 2">
    <name type="scientific">Portunus trituberculatus</name>
    <name type="common">Swimming crab</name>
    <name type="synonym">Neptunus trituberculatus</name>
    <dbReference type="NCBI Taxonomy" id="210409"/>
    <lineage>
        <taxon>Eukaryota</taxon>
        <taxon>Metazoa</taxon>
        <taxon>Ecdysozoa</taxon>
        <taxon>Arthropoda</taxon>
        <taxon>Crustacea</taxon>
        <taxon>Multicrustacea</taxon>
        <taxon>Malacostraca</taxon>
        <taxon>Eumalacostraca</taxon>
        <taxon>Eucarida</taxon>
        <taxon>Decapoda</taxon>
        <taxon>Pleocyemata</taxon>
        <taxon>Brachyura</taxon>
        <taxon>Eubrachyura</taxon>
        <taxon>Portunoidea</taxon>
        <taxon>Portunidae</taxon>
        <taxon>Portuninae</taxon>
        <taxon>Portunus</taxon>
    </lineage>
</organism>
<dbReference type="Proteomes" id="UP000324222">
    <property type="component" value="Unassembled WGS sequence"/>
</dbReference>
<reference evidence="1 2" key="1">
    <citation type="submission" date="2019-05" db="EMBL/GenBank/DDBJ databases">
        <title>Another draft genome of Portunus trituberculatus and its Hox gene families provides insights of decapod evolution.</title>
        <authorList>
            <person name="Jeong J.-H."/>
            <person name="Song I."/>
            <person name="Kim S."/>
            <person name="Choi T."/>
            <person name="Kim D."/>
            <person name="Ryu S."/>
            <person name="Kim W."/>
        </authorList>
    </citation>
    <scope>NUCLEOTIDE SEQUENCE [LARGE SCALE GENOMIC DNA]</scope>
    <source>
        <tissue evidence="1">Muscle</tissue>
    </source>
</reference>
<gene>
    <name evidence="1" type="ORF">E2C01_074302</name>
</gene>
<proteinExistence type="predicted"/>
<comment type="caution">
    <text evidence="1">The sequence shown here is derived from an EMBL/GenBank/DDBJ whole genome shotgun (WGS) entry which is preliminary data.</text>
</comment>